<keyword evidence="4" id="KW-1185">Reference proteome</keyword>
<sequence>MIRLLVILLVAATPALADPGVEALSAFRVQNGLPAVRHSEKLDAMARAHALDLSRTGRFSHQGSDGSDIGSRARGVGYGYCRLAENIAKGQRSLAEVMRSWANSPGHRRNMTLRDVTEAALVRTSDDVWVMVLGRPGC</sequence>
<dbReference type="InterPro" id="IPR035940">
    <property type="entry name" value="CAP_sf"/>
</dbReference>
<proteinExistence type="predicted"/>
<organism evidence="3 4">
    <name type="scientific">Roseivivax halotolerans</name>
    <dbReference type="NCBI Taxonomy" id="93684"/>
    <lineage>
        <taxon>Bacteria</taxon>
        <taxon>Pseudomonadati</taxon>
        <taxon>Pseudomonadota</taxon>
        <taxon>Alphaproteobacteria</taxon>
        <taxon>Rhodobacterales</taxon>
        <taxon>Roseobacteraceae</taxon>
        <taxon>Roseivivax</taxon>
    </lineage>
</organism>
<dbReference type="InterPro" id="IPR014044">
    <property type="entry name" value="CAP_dom"/>
</dbReference>
<dbReference type="CDD" id="cd05379">
    <property type="entry name" value="CAP_bacterial"/>
    <property type="match status" value="1"/>
</dbReference>
<feature type="signal peptide" evidence="1">
    <location>
        <begin position="1"/>
        <end position="17"/>
    </location>
</feature>
<dbReference type="STRING" id="93684.SAMN05421853_11057"/>
<evidence type="ECO:0000313" key="3">
    <source>
        <dbReference type="EMBL" id="SFQ56118.1"/>
    </source>
</evidence>
<reference evidence="4" key="1">
    <citation type="submission" date="2016-10" db="EMBL/GenBank/DDBJ databases">
        <authorList>
            <person name="Varghese N."/>
            <person name="Submissions S."/>
        </authorList>
    </citation>
    <scope>NUCLEOTIDE SEQUENCE [LARGE SCALE GENOMIC DNA]</scope>
    <source>
        <strain evidence="4">JCM 10271</strain>
    </source>
</reference>
<dbReference type="PANTHER" id="PTHR31157:SF1">
    <property type="entry name" value="SCP DOMAIN-CONTAINING PROTEIN"/>
    <property type="match status" value="1"/>
</dbReference>
<name>A0A1I5ZI33_9RHOB</name>
<evidence type="ECO:0000256" key="1">
    <source>
        <dbReference type="SAM" id="SignalP"/>
    </source>
</evidence>
<gene>
    <name evidence="3" type="ORF">SAMN05421853_11057</name>
</gene>
<evidence type="ECO:0000259" key="2">
    <source>
        <dbReference type="Pfam" id="PF00188"/>
    </source>
</evidence>
<keyword evidence="1" id="KW-0732">Signal</keyword>
<dbReference type="RefSeq" id="WP_093013488.1">
    <property type="nucleotide sequence ID" value="NZ_FOXV01000010.1"/>
</dbReference>
<evidence type="ECO:0000313" key="4">
    <source>
        <dbReference type="Proteomes" id="UP000243106"/>
    </source>
</evidence>
<dbReference type="Gene3D" id="3.40.33.10">
    <property type="entry name" value="CAP"/>
    <property type="match status" value="1"/>
</dbReference>
<dbReference type="PANTHER" id="PTHR31157">
    <property type="entry name" value="SCP DOMAIN-CONTAINING PROTEIN"/>
    <property type="match status" value="1"/>
</dbReference>
<dbReference type="AlphaFoldDB" id="A0A1I5ZI33"/>
<accession>A0A1I5ZI33</accession>
<dbReference type="Pfam" id="PF00188">
    <property type="entry name" value="CAP"/>
    <property type="match status" value="1"/>
</dbReference>
<dbReference type="EMBL" id="FOXV01000010">
    <property type="protein sequence ID" value="SFQ56118.1"/>
    <property type="molecule type" value="Genomic_DNA"/>
</dbReference>
<protein>
    <submittedName>
        <fullName evidence="3">Cysteine-rich secretory protein family protein</fullName>
    </submittedName>
</protein>
<feature type="domain" description="SCP" evidence="2">
    <location>
        <begin position="22"/>
        <end position="119"/>
    </location>
</feature>
<feature type="chain" id="PRO_5017202877" evidence="1">
    <location>
        <begin position="18"/>
        <end position="138"/>
    </location>
</feature>
<dbReference type="Proteomes" id="UP000243106">
    <property type="component" value="Unassembled WGS sequence"/>
</dbReference>
<dbReference type="SUPFAM" id="SSF55797">
    <property type="entry name" value="PR-1-like"/>
    <property type="match status" value="1"/>
</dbReference>